<feature type="transmembrane region" description="Helical" evidence="1">
    <location>
        <begin position="189"/>
        <end position="210"/>
    </location>
</feature>
<dbReference type="PANTHER" id="PTHR38815">
    <property type="entry name" value="HYPOTHETICAL MEMBRANE PROTEIN, CONSERVED, DUF373 FAMILY"/>
    <property type="match status" value="1"/>
</dbReference>
<protein>
    <recommendedName>
        <fullName evidence="4">DUF373 family protein</fullName>
    </recommendedName>
</protein>
<dbReference type="AlphaFoldDB" id="F8AFN9"/>
<evidence type="ECO:0000313" key="3">
    <source>
        <dbReference type="Proteomes" id="UP000008386"/>
    </source>
</evidence>
<keyword evidence="1" id="KW-0472">Membrane</keyword>
<dbReference type="STRING" id="529709.PYCH_13400"/>
<dbReference type="Proteomes" id="UP000008386">
    <property type="component" value="Chromosome"/>
</dbReference>
<feature type="transmembrane region" description="Helical" evidence="1">
    <location>
        <begin position="222"/>
        <end position="248"/>
    </location>
</feature>
<keyword evidence="1" id="KW-0812">Transmembrane</keyword>
<gene>
    <name evidence="2" type="ordered locus">PYCH_13400</name>
</gene>
<dbReference type="Pfam" id="PF04123">
    <property type="entry name" value="DUF373"/>
    <property type="match status" value="1"/>
</dbReference>
<evidence type="ECO:0000256" key="1">
    <source>
        <dbReference type="SAM" id="Phobius"/>
    </source>
</evidence>
<dbReference type="EMBL" id="CP002779">
    <property type="protein sequence ID" value="AEH25012.1"/>
    <property type="molecule type" value="Genomic_DNA"/>
</dbReference>
<proteinExistence type="predicted"/>
<dbReference type="InterPro" id="IPR007254">
    <property type="entry name" value="DUF373"/>
</dbReference>
<name>F8AFN9_PYRYC</name>
<dbReference type="OrthoDB" id="31282at2157"/>
<dbReference type="HOGENOM" id="CLU_048986_0_1_2"/>
<organism evidence="2 3">
    <name type="scientific">Pyrococcus yayanosii (strain CH1 / JCM 16557)</name>
    <dbReference type="NCBI Taxonomy" id="529709"/>
    <lineage>
        <taxon>Archaea</taxon>
        <taxon>Methanobacteriati</taxon>
        <taxon>Methanobacteriota</taxon>
        <taxon>Thermococci</taxon>
        <taxon>Thermococcales</taxon>
        <taxon>Thermococcaceae</taxon>
        <taxon>Pyrococcus</taxon>
    </lineage>
</organism>
<sequence>MRVLILAIDRDDDFGVKADVRGPVIGRDACVKAALKLSLADPEDSDANVLYAAVKLYDELKGKGEFDEVGVALITGHPDVGVKSDLELGRQLEEVLKKFPADGVITVTDGAEDEQVFPLISSRVPIISTRRVVVKQSPGIETTYYVIARYVREILSDPEASKILLGIPGMIVLLYGLARLISIKYPPSAQIVSSAVTGFVMLLVGGYFFAKGFGIRVSLRESITKGFITFISVVTGLLVITAGAINVYLRLEDIALEMIGGQPGSELIALLIFLNAVNSTFILGLAIMVGGKIIQGYLRRDYHLWYYVTGLVMLPAFWKVVDLMTKYSNPLITLERIEIVEGITVIALDIGLSILLGAYLRERLKRWVAGENERIQPERRLQ</sequence>
<dbReference type="KEGG" id="pya:PYCH_13400"/>
<accession>F8AFN9</accession>
<feature type="transmembrane region" description="Helical" evidence="1">
    <location>
        <begin position="302"/>
        <end position="319"/>
    </location>
</feature>
<dbReference type="PANTHER" id="PTHR38815:SF1">
    <property type="entry name" value="DUF373 FAMILY PROTEIN"/>
    <property type="match status" value="1"/>
</dbReference>
<dbReference type="GeneID" id="10837912"/>
<keyword evidence="3" id="KW-1185">Reference proteome</keyword>
<feature type="transmembrane region" description="Helical" evidence="1">
    <location>
        <begin position="163"/>
        <end position="183"/>
    </location>
</feature>
<evidence type="ECO:0008006" key="4">
    <source>
        <dbReference type="Google" id="ProtNLM"/>
    </source>
</evidence>
<dbReference type="RefSeq" id="WP_013906068.1">
    <property type="nucleotide sequence ID" value="NC_015680.1"/>
</dbReference>
<keyword evidence="1" id="KW-1133">Transmembrane helix</keyword>
<feature type="transmembrane region" description="Helical" evidence="1">
    <location>
        <begin position="339"/>
        <end position="360"/>
    </location>
</feature>
<evidence type="ECO:0000313" key="2">
    <source>
        <dbReference type="EMBL" id="AEH25012.1"/>
    </source>
</evidence>
<reference evidence="2 3" key="1">
    <citation type="journal article" date="2011" name="J. Bacteriol.">
        <title>Complete genome sequence of the obligate piezophilic hyperthermophilic archaeon Pyrococcus yayanosii CH1.</title>
        <authorList>
            <person name="Jun X."/>
            <person name="Lupeng L."/>
            <person name="Minjuan X."/>
            <person name="Oger P."/>
            <person name="Fengping W."/>
            <person name="Jebbar M."/>
            <person name="Xiang X."/>
        </authorList>
    </citation>
    <scope>NUCLEOTIDE SEQUENCE [LARGE SCALE GENOMIC DNA]</scope>
    <source>
        <strain evidence="3">CH1 / JCM 16557</strain>
    </source>
</reference>
<dbReference type="eggNOG" id="arCOG04151">
    <property type="taxonomic scope" value="Archaea"/>
</dbReference>
<feature type="transmembrane region" description="Helical" evidence="1">
    <location>
        <begin position="268"/>
        <end position="290"/>
    </location>
</feature>